<dbReference type="Proteomes" id="UP000717364">
    <property type="component" value="Unassembled WGS sequence"/>
</dbReference>
<dbReference type="Pfam" id="PF02698">
    <property type="entry name" value="DUF218"/>
    <property type="match status" value="1"/>
</dbReference>
<dbReference type="InterPro" id="IPR014729">
    <property type="entry name" value="Rossmann-like_a/b/a_fold"/>
</dbReference>
<dbReference type="InterPro" id="IPR051599">
    <property type="entry name" value="Cell_Envelope_Assoc"/>
</dbReference>
<reference evidence="2" key="2">
    <citation type="journal article" date="2021" name="Mar. Drugs">
        <title>Genome Reduction and Secondary Metabolism of the Marine Sponge-Associated Cyanobacterium Leptothoe.</title>
        <authorList>
            <person name="Konstantinou D."/>
            <person name="Popin R.V."/>
            <person name="Fewer D.P."/>
            <person name="Sivonen K."/>
            <person name="Gkelis S."/>
        </authorList>
    </citation>
    <scope>NUCLEOTIDE SEQUENCE</scope>
    <source>
        <strain evidence="2">TAU-MAC 1115</strain>
    </source>
</reference>
<evidence type="ECO:0000259" key="1">
    <source>
        <dbReference type="Pfam" id="PF02698"/>
    </source>
</evidence>
<organism evidence="2 3">
    <name type="scientific">Leptothoe spongobia TAU-MAC 1115</name>
    <dbReference type="NCBI Taxonomy" id="1967444"/>
    <lineage>
        <taxon>Bacteria</taxon>
        <taxon>Bacillati</taxon>
        <taxon>Cyanobacteriota</taxon>
        <taxon>Cyanophyceae</taxon>
        <taxon>Nodosilineales</taxon>
        <taxon>Cymatolegaceae</taxon>
        <taxon>Leptothoe</taxon>
        <taxon>Leptothoe spongobia</taxon>
    </lineage>
</organism>
<keyword evidence="3" id="KW-1185">Reference proteome</keyword>
<feature type="domain" description="DUF218" evidence="1">
    <location>
        <begin position="22"/>
        <end position="154"/>
    </location>
</feature>
<dbReference type="PANTHER" id="PTHR30336:SF4">
    <property type="entry name" value="ENVELOPE BIOGENESIS FACTOR ELYC"/>
    <property type="match status" value="1"/>
</dbReference>
<dbReference type="CDD" id="cd06259">
    <property type="entry name" value="YdcF-like"/>
    <property type="match status" value="1"/>
</dbReference>
<evidence type="ECO:0000313" key="3">
    <source>
        <dbReference type="Proteomes" id="UP000717364"/>
    </source>
</evidence>
<comment type="caution">
    <text evidence="2">The sequence shown here is derived from an EMBL/GenBank/DDBJ whole genome shotgun (WGS) entry which is preliminary data.</text>
</comment>
<name>A0A947GJR7_9CYAN</name>
<proteinExistence type="predicted"/>
<dbReference type="InterPro" id="IPR003848">
    <property type="entry name" value="DUF218"/>
</dbReference>
<dbReference type="GO" id="GO:0005886">
    <property type="term" value="C:plasma membrane"/>
    <property type="evidence" value="ECO:0007669"/>
    <property type="project" value="TreeGrafter"/>
</dbReference>
<dbReference type="AlphaFoldDB" id="A0A947GJR7"/>
<reference evidence="2" key="1">
    <citation type="submission" date="2020-11" db="EMBL/GenBank/DDBJ databases">
        <authorList>
            <person name="Konstantinou D."/>
            <person name="Gkelis S."/>
            <person name="Popin R."/>
            <person name="Fewer D."/>
            <person name="Sivonen K."/>
        </authorList>
    </citation>
    <scope>NUCLEOTIDE SEQUENCE</scope>
    <source>
        <strain evidence="2">TAU-MAC 1115</strain>
    </source>
</reference>
<dbReference type="EMBL" id="JADOES010000040">
    <property type="protein sequence ID" value="MBT9317200.1"/>
    <property type="molecule type" value="Genomic_DNA"/>
</dbReference>
<gene>
    <name evidence="2" type="ORF">IXB50_17390</name>
</gene>
<dbReference type="Gene3D" id="3.40.50.620">
    <property type="entry name" value="HUPs"/>
    <property type="match status" value="1"/>
</dbReference>
<accession>A0A947GJR7</accession>
<dbReference type="GO" id="GO:0043164">
    <property type="term" value="P:Gram-negative-bacterium-type cell wall biogenesis"/>
    <property type="evidence" value="ECO:0007669"/>
    <property type="project" value="TreeGrafter"/>
</dbReference>
<evidence type="ECO:0000313" key="2">
    <source>
        <dbReference type="EMBL" id="MBT9317200.1"/>
    </source>
</evidence>
<dbReference type="GO" id="GO:0000270">
    <property type="term" value="P:peptidoglycan metabolic process"/>
    <property type="evidence" value="ECO:0007669"/>
    <property type="project" value="TreeGrafter"/>
</dbReference>
<dbReference type="PANTHER" id="PTHR30336">
    <property type="entry name" value="INNER MEMBRANE PROTEIN, PROBABLE PERMEASE"/>
    <property type="match status" value="1"/>
</dbReference>
<protein>
    <submittedName>
        <fullName evidence="2">YdcF family protein</fullName>
    </submittedName>
</protein>
<sequence length="167" mass="18425">MSLMGRYLLISFVPIDTGEPTQAIVVLGRGKDLREARSALGVSLVKSGRAPLVFFSGKSDAPRIVKALEEQGVDTGILDGEACSRTTAENAKYTAQVLMERNIKKIILVTDIPHLLRAYLTFSGVGFQVIPHPTPFPASYSRYRRQILSLREVVSFISYGLQGYYSQ</sequence>